<protein>
    <recommendedName>
        <fullName evidence="1">NodB homology domain-containing protein</fullName>
    </recommendedName>
</protein>
<dbReference type="PROSITE" id="PS51677">
    <property type="entry name" value="NODB"/>
    <property type="match status" value="1"/>
</dbReference>
<dbReference type="Gene3D" id="3.20.20.370">
    <property type="entry name" value="Glycoside hydrolase/deacetylase"/>
    <property type="match status" value="1"/>
</dbReference>
<dbReference type="Pfam" id="PF01522">
    <property type="entry name" value="Polysacc_deac_1"/>
    <property type="match status" value="1"/>
</dbReference>
<dbReference type="PANTHER" id="PTHR10587:SF80">
    <property type="entry name" value="CHITOOLIGOSACCHARIDE DEACETYLASE"/>
    <property type="match status" value="1"/>
</dbReference>
<reference evidence="2 3" key="1">
    <citation type="submission" date="2019-04" db="EMBL/GenBank/DDBJ databases">
        <title>Cohnella sp. nov., isolated from soil.</title>
        <authorList>
            <person name="Kim W."/>
        </authorList>
    </citation>
    <scope>NUCLEOTIDE SEQUENCE [LARGE SCALE GENOMIC DNA]</scope>
    <source>
        <strain evidence="2 3">CAU 1483</strain>
    </source>
</reference>
<dbReference type="Proteomes" id="UP000309673">
    <property type="component" value="Unassembled WGS sequence"/>
</dbReference>
<dbReference type="CDD" id="cd10950">
    <property type="entry name" value="CE4_BsYlxY_like"/>
    <property type="match status" value="1"/>
</dbReference>
<dbReference type="OrthoDB" id="9812065at2"/>
<dbReference type="RefSeq" id="WP_136776505.1">
    <property type="nucleotide sequence ID" value="NZ_SUPK01000002.1"/>
</dbReference>
<dbReference type="SUPFAM" id="SSF88713">
    <property type="entry name" value="Glycoside hydrolase/deacetylase"/>
    <property type="match status" value="1"/>
</dbReference>
<dbReference type="GO" id="GO:0016810">
    <property type="term" value="F:hydrolase activity, acting on carbon-nitrogen (but not peptide) bonds"/>
    <property type="evidence" value="ECO:0007669"/>
    <property type="project" value="InterPro"/>
</dbReference>
<organism evidence="2 3">
    <name type="scientific">Cohnella pontilimi</name>
    <dbReference type="NCBI Taxonomy" id="2564100"/>
    <lineage>
        <taxon>Bacteria</taxon>
        <taxon>Bacillati</taxon>
        <taxon>Bacillota</taxon>
        <taxon>Bacilli</taxon>
        <taxon>Bacillales</taxon>
        <taxon>Paenibacillaceae</taxon>
        <taxon>Cohnella</taxon>
    </lineage>
</organism>
<evidence type="ECO:0000259" key="1">
    <source>
        <dbReference type="PROSITE" id="PS51677"/>
    </source>
</evidence>
<dbReference type="InterPro" id="IPR002509">
    <property type="entry name" value="NODB_dom"/>
</dbReference>
<comment type="caution">
    <text evidence="2">The sequence shown here is derived from an EMBL/GenBank/DDBJ whole genome shotgun (WGS) entry which is preliminary data.</text>
</comment>
<dbReference type="PANTHER" id="PTHR10587">
    <property type="entry name" value="GLYCOSYL TRANSFERASE-RELATED"/>
    <property type="match status" value="1"/>
</dbReference>
<dbReference type="EMBL" id="SUPK01000002">
    <property type="protein sequence ID" value="TJY43140.1"/>
    <property type="molecule type" value="Genomic_DNA"/>
</dbReference>
<keyword evidence="3" id="KW-1185">Reference proteome</keyword>
<evidence type="ECO:0000313" key="3">
    <source>
        <dbReference type="Proteomes" id="UP000309673"/>
    </source>
</evidence>
<evidence type="ECO:0000313" key="2">
    <source>
        <dbReference type="EMBL" id="TJY43140.1"/>
    </source>
</evidence>
<dbReference type="InterPro" id="IPR011330">
    <property type="entry name" value="Glyco_hydro/deAcase_b/a-brl"/>
</dbReference>
<gene>
    <name evidence="2" type="ORF">E5161_04370</name>
</gene>
<dbReference type="GO" id="GO:0016020">
    <property type="term" value="C:membrane"/>
    <property type="evidence" value="ECO:0007669"/>
    <property type="project" value="TreeGrafter"/>
</dbReference>
<name>A0A4U0FEB8_9BACL</name>
<feature type="domain" description="NodB homology" evidence="1">
    <location>
        <begin position="140"/>
        <end position="315"/>
    </location>
</feature>
<sequence length="333" mass="36523">MSKSSSFRLASLLVCLCAIWFAGTYGPLAPFVQAVKHPEPQSAAFRTEGQPLPSLREWIRSEAAKRNIPPSDAIIDRVWKAIPGYNGRVIDVEATYAKAKAIGLMPDSADFPWVYKEVPPAVGLENLPLHPIYRGNPAKPMVAFMINVAWGDEYLPSILDALASENVKATFFLDGSWLSKHEDTAKEILARGHELSNHAYSHPNMSALSNARQRQEIAKTEALLKKLGVRNVWFAPPSGDYDARTVKAASEFGLRTVLWTLDTLDWQNPPASAVVSKIAQRAGRGYLILMHPTATSQHALKGMIRSVKAKGYRIGTVSETLSPDRVESAPPGV</sequence>
<dbReference type="InterPro" id="IPR050248">
    <property type="entry name" value="Polysacc_deacetylase_ArnD"/>
</dbReference>
<accession>A0A4U0FEB8</accession>
<dbReference type="AlphaFoldDB" id="A0A4U0FEB8"/>
<proteinExistence type="predicted"/>
<dbReference type="GO" id="GO:0005975">
    <property type="term" value="P:carbohydrate metabolic process"/>
    <property type="evidence" value="ECO:0007669"/>
    <property type="project" value="InterPro"/>
</dbReference>